<organism evidence="3 4">
    <name type="scientific">Fundidesulfovibrio magnetotacticus</name>
    <dbReference type="NCBI Taxonomy" id="2730080"/>
    <lineage>
        <taxon>Bacteria</taxon>
        <taxon>Pseudomonadati</taxon>
        <taxon>Thermodesulfobacteriota</taxon>
        <taxon>Desulfovibrionia</taxon>
        <taxon>Desulfovibrionales</taxon>
        <taxon>Desulfovibrionaceae</taxon>
        <taxon>Fundidesulfovibrio</taxon>
    </lineage>
</organism>
<reference evidence="3 4" key="2">
    <citation type="submission" date="2020-05" db="EMBL/GenBank/DDBJ databases">
        <title>Draft genome sequence of Desulfovibrio sp. strainFSS-1.</title>
        <authorList>
            <person name="Shimoshige H."/>
            <person name="Kobayashi H."/>
            <person name="Maekawa T."/>
        </authorList>
    </citation>
    <scope>NUCLEOTIDE SEQUENCE [LARGE SCALE GENOMIC DNA]</scope>
    <source>
        <strain evidence="3 4">SIID29052-01</strain>
    </source>
</reference>
<feature type="signal peptide" evidence="1">
    <location>
        <begin position="1"/>
        <end position="27"/>
    </location>
</feature>
<reference evidence="3 4" key="1">
    <citation type="submission" date="2020-04" db="EMBL/GenBank/DDBJ databases">
        <authorList>
            <consortium name="Desulfovibrio sp. FSS-1 genome sequencing consortium"/>
            <person name="Shimoshige H."/>
            <person name="Kobayashi H."/>
            <person name="Maekawa T."/>
        </authorList>
    </citation>
    <scope>NUCLEOTIDE SEQUENCE [LARGE SCALE GENOMIC DNA]</scope>
    <source>
        <strain evidence="3 4">SIID29052-01</strain>
    </source>
</reference>
<dbReference type="SUPFAM" id="SSF52129">
    <property type="entry name" value="Caspase-like"/>
    <property type="match status" value="1"/>
</dbReference>
<evidence type="ECO:0000256" key="1">
    <source>
        <dbReference type="SAM" id="SignalP"/>
    </source>
</evidence>
<dbReference type="AlphaFoldDB" id="A0A6V8M142"/>
<protein>
    <recommendedName>
        <fullName evidence="2">Caspase family p20 domain-containing protein</fullName>
    </recommendedName>
</protein>
<feature type="chain" id="PRO_5028865012" description="Caspase family p20 domain-containing protein" evidence="1">
    <location>
        <begin position="28"/>
        <end position="488"/>
    </location>
</feature>
<sequence>MRRFTPSLLLAVALAGALLLGVSHALAATKSALVIGNADYEQNKLDNPANDARDMANALRQLGFEVIHLENADKRAMLDGLERFGASMSKEQGSVAFFYYAGHGVQVRGVNYLLPLKEIFRSAVDAEALGVKADHVLGKMEEAGCPMNIVVLDACRDNPFARSLSRAIGGAGLAQMGSGGVGAYISFATSPGKTAEDGDSRNGLYTKHLLEALRQPGLTIEQVFKRTREGVIAESQGGQVPWDHSSLRGDFYFIPAKAAPAAPGQPAATLPDNETLFWQTALAANNPAYYRKYLEQFPTGAFAALAKLKLEEADSRPLSAKDLKPGMKGFLQPDMLRVDLKGGLWIKGDATIQREPKSGLLAVAQEEDGLVVDISSTTHRWERSGAPTAGYVPVARVLTPQKPQPVKVSTMTSGQKGWLEPTGMIVDASGAVWLRPDQEVTDKPKAKNSVQVERTATGYVVHLSNTTHRWEKKQVAASGSLPVERLEK</sequence>
<evidence type="ECO:0000313" key="3">
    <source>
        <dbReference type="EMBL" id="GFK95949.1"/>
    </source>
</evidence>
<evidence type="ECO:0000259" key="2">
    <source>
        <dbReference type="PROSITE" id="PS50208"/>
    </source>
</evidence>
<dbReference type="Pfam" id="PF00656">
    <property type="entry name" value="Peptidase_C14"/>
    <property type="match status" value="1"/>
</dbReference>
<comment type="caution">
    <text evidence="3">The sequence shown here is derived from an EMBL/GenBank/DDBJ whole genome shotgun (WGS) entry which is preliminary data.</text>
</comment>
<dbReference type="PANTHER" id="PTHR22576">
    <property type="entry name" value="MUCOSA ASSOCIATED LYMPHOID TISSUE LYMPHOMA TRANSLOCATION PROTEIN 1/PARACASPASE"/>
    <property type="match status" value="1"/>
</dbReference>
<evidence type="ECO:0000313" key="4">
    <source>
        <dbReference type="Proteomes" id="UP000494245"/>
    </source>
</evidence>
<accession>A0A6V8M142</accession>
<keyword evidence="4" id="KW-1185">Reference proteome</keyword>
<dbReference type="InterPro" id="IPR001309">
    <property type="entry name" value="Pept_C14_p20"/>
</dbReference>
<proteinExistence type="predicted"/>
<dbReference type="PROSITE" id="PS50208">
    <property type="entry name" value="CASPASE_P20"/>
    <property type="match status" value="1"/>
</dbReference>
<dbReference type="InterPro" id="IPR011600">
    <property type="entry name" value="Pept_C14_caspase"/>
</dbReference>
<dbReference type="InterPro" id="IPR052039">
    <property type="entry name" value="Caspase-related_regulators"/>
</dbReference>
<dbReference type="InterPro" id="IPR029030">
    <property type="entry name" value="Caspase-like_dom_sf"/>
</dbReference>
<name>A0A6V8M142_9BACT</name>
<dbReference type="GO" id="GO:0006508">
    <property type="term" value="P:proteolysis"/>
    <property type="evidence" value="ECO:0007669"/>
    <property type="project" value="InterPro"/>
</dbReference>
<dbReference type="Gene3D" id="3.40.50.1460">
    <property type="match status" value="1"/>
</dbReference>
<dbReference type="PANTHER" id="PTHR22576:SF37">
    <property type="entry name" value="MUCOSA-ASSOCIATED LYMPHOID TISSUE LYMPHOMA TRANSLOCATION PROTEIN 1"/>
    <property type="match status" value="1"/>
</dbReference>
<keyword evidence="1" id="KW-0732">Signal</keyword>
<dbReference type="Proteomes" id="UP000494245">
    <property type="component" value="Unassembled WGS sequence"/>
</dbReference>
<dbReference type="EMBL" id="BLTE01000027">
    <property type="protein sequence ID" value="GFK95949.1"/>
    <property type="molecule type" value="Genomic_DNA"/>
</dbReference>
<gene>
    <name evidence="3" type="ORF">NNJEOMEG_03822</name>
</gene>
<dbReference type="RefSeq" id="WP_173087084.1">
    <property type="nucleotide sequence ID" value="NZ_BLTE01000027.1"/>
</dbReference>
<feature type="domain" description="Caspase family p20" evidence="2">
    <location>
        <begin position="28"/>
        <end position="159"/>
    </location>
</feature>
<dbReference type="GO" id="GO:0004197">
    <property type="term" value="F:cysteine-type endopeptidase activity"/>
    <property type="evidence" value="ECO:0007669"/>
    <property type="project" value="InterPro"/>
</dbReference>